<evidence type="ECO:0000313" key="3">
    <source>
        <dbReference type="EMBL" id="KAK2024144.1"/>
    </source>
</evidence>
<keyword evidence="2" id="KW-0732">Signal</keyword>
<feature type="region of interest" description="Disordered" evidence="1">
    <location>
        <begin position="116"/>
        <end position="138"/>
    </location>
</feature>
<evidence type="ECO:0000256" key="1">
    <source>
        <dbReference type="SAM" id="MobiDB-lite"/>
    </source>
</evidence>
<dbReference type="Proteomes" id="UP001232148">
    <property type="component" value="Unassembled WGS sequence"/>
</dbReference>
<keyword evidence="4" id="KW-1185">Reference proteome</keyword>
<feature type="signal peptide" evidence="2">
    <location>
        <begin position="1"/>
        <end position="17"/>
    </location>
</feature>
<protein>
    <recommendedName>
        <fullName evidence="5">Secreted protein</fullName>
    </recommendedName>
</protein>
<accession>A0AAD9H9Q6</accession>
<sequence length="138" mass="14722">MILLLCVSNFIATIVYQATSRGTNRLCKLYFSRSLDCSYKAADLKAPRIGRLGKKLASWKPLGTSGRGAASLVTYSAPCSRYGRASAPSVCAFLPRSLNLVNIPCPLTGDNSEAVHSGARGEFHPSNPDDHESFAQGG</sequence>
<evidence type="ECO:0000256" key="2">
    <source>
        <dbReference type="SAM" id="SignalP"/>
    </source>
</evidence>
<organism evidence="3 4">
    <name type="scientific">Colletotrichum zoysiae</name>
    <dbReference type="NCBI Taxonomy" id="1216348"/>
    <lineage>
        <taxon>Eukaryota</taxon>
        <taxon>Fungi</taxon>
        <taxon>Dikarya</taxon>
        <taxon>Ascomycota</taxon>
        <taxon>Pezizomycotina</taxon>
        <taxon>Sordariomycetes</taxon>
        <taxon>Hypocreomycetidae</taxon>
        <taxon>Glomerellales</taxon>
        <taxon>Glomerellaceae</taxon>
        <taxon>Colletotrichum</taxon>
        <taxon>Colletotrichum graminicola species complex</taxon>
    </lineage>
</organism>
<feature type="chain" id="PRO_5042143159" description="Secreted protein" evidence="2">
    <location>
        <begin position="18"/>
        <end position="138"/>
    </location>
</feature>
<proteinExistence type="predicted"/>
<gene>
    <name evidence="3" type="ORF">LX32DRAFT_114288</name>
</gene>
<feature type="compositionally biased region" description="Basic and acidic residues" evidence="1">
    <location>
        <begin position="119"/>
        <end position="138"/>
    </location>
</feature>
<dbReference type="AlphaFoldDB" id="A0AAD9H9Q6"/>
<evidence type="ECO:0000313" key="4">
    <source>
        <dbReference type="Proteomes" id="UP001232148"/>
    </source>
</evidence>
<dbReference type="EMBL" id="MU842974">
    <property type="protein sequence ID" value="KAK2024144.1"/>
    <property type="molecule type" value="Genomic_DNA"/>
</dbReference>
<name>A0AAD9H9Q6_9PEZI</name>
<reference evidence="3" key="1">
    <citation type="submission" date="2021-06" db="EMBL/GenBank/DDBJ databases">
        <title>Comparative genomics, transcriptomics and evolutionary studies reveal genomic signatures of adaptation to plant cell wall in hemibiotrophic fungi.</title>
        <authorList>
            <consortium name="DOE Joint Genome Institute"/>
            <person name="Baroncelli R."/>
            <person name="Diaz J.F."/>
            <person name="Benocci T."/>
            <person name="Peng M."/>
            <person name="Battaglia E."/>
            <person name="Haridas S."/>
            <person name="Andreopoulos W."/>
            <person name="Labutti K."/>
            <person name="Pangilinan J."/>
            <person name="Floch G.L."/>
            <person name="Makela M.R."/>
            <person name="Henrissat B."/>
            <person name="Grigoriev I.V."/>
            <person name="Crouch J.A."/>
            <person name="De Vries R.P."/>
            <person name="Sukno S.A."/>
            <person name="Thon M.R."/>
        </authorList>
    </citation>
    <scope>NUCLEOTIDE SEQUENCE</scope>
    <source>
        <strain evidence="3">MAFF235873</strain>
    </source>
</reference>
<evidence type="ECO:0008006" key="5">
    <source>
        <dbReference type="Google" id="ProtNLM"/>
    </source>
</evidence>
<comment type="caution">
    <text evidence="3">The sequence shown here is derived from an EMBL/GenBank/DDBJ whole genome shotgun (WGS) entry which is preliminary data.</text>
</comment>